<proteinExistence type="predicted"/>
<evidence type="ECO:0000256" key="3">
    <source>
        <dbReference type="ARBA" id="ARBA00022840"/>
    </source>
</evidence>
<dbReference type="GO" id="GO:0008094">
    <property type="term" value="F:ATP-dependent activity, acting on DNA"/>
    <property type="evidence" value="ECO:0007669"/>
    <property type="project" value="TreeGrafter"/>
</dbReference>
<evidence type="ECO:0000259" key="8">
    <source>
        <dbReference type="PROSITE" id="PS51194"/>
    </source>
</evidence>
<keyword evidence="2" id="KW-0378">Hydrolase</keyword>
<keyword evidence="4" id="KW-0862">Zinc</keyword>
<evidence type="ECO:0000259" key="7">
    <source>
        <dbReference type="PROSITE" id="PS51192"/>
    </source>
</evidence>
<dbReference type="AlphaFoldDB" id="A0A6A6J009"/>
<evidence type="ECO:0000256" key="1">
    <source>
        <dbReference type="ARBA" id="ARBA00022741"/>
    </source>
</evidence>
<dbReference type="PROSITE" id="PS50089">
    <property type="entry name" value="ZF_RING_2"/>
    <property type="match status" value="1"/>
</dbReference>
<dbReference type="Gene3D" id="3.40.50.10810">
    <property type="entry name" value="Tandem AAA-ATPase domain"/>
    <property type="match status" value="1"/>
</dbReference>
<dbReference type="PANTHER" id="PTHR45626:SF52">
    <property type="entry name" value="SINGLE-STRANDED DNA-DEPENDENT ATPASE (EUROFUNG)"/>
    <property type="match status" value="1"/>
</dbReference>
<dbReference type="PROSITE" id="PS51194">
    <property type="entry name" value="HELICASE_CTER"/>
    <property type="match status" value="1"/>
</dbReference>
<dbReference type="CDD" id="cd18793">
    <property type="entry name" value="SF2_C_SNF"/>
    <property type="match status" value="1"/>
</dbReference>
<dbReference type="GO" id="GO:0005524">
    <property type="term" value="F:ATP binding"/>
    <property type="evidence" value="ECO:0007669"/>
    <property type="project" value="UniProtKB-KW"/>
</dbReference>
<gene>
    <name evidence="9" type="ORF">BU26DRAFT_512782</name>
</gene>
<dbReference type="OrthoDB" id="448448at2759"/>
<keyword evidence="4" id="KW-0479">Metal-binding</keyword>
<evidence type="ECO:0000256" key="4">
    <source>
        <dbReference type="PROSITE-ProRule" id="PRU00175"/>
    </source>
</evidence>
<feature type="domain" description="Helicase ATP-binding" evidence="7">
    <location>
        <begin position="305"/>
        <end position="490"/>
    </location>
</feature>
<feature type="region of interest" description="Disordered" evidence="5">
    <location>
        <begin position="880"/>
        <end position="904"/>
    </location>
</feature>
<dbReference type="InterPro" id="IPR050628">
    <property type="entry name" value="SNF2_RAD54_helicase_TF"/>
</dbReference>
<evidence type="ECO:0000313" key="10">
    <source>
        <dbReference type="Proteomes" id="UP000800094"/>
    </source>
</evidence>
<sequence>MEALAGLKRSFEAVDAIAEHHSRSVSRNTKGTWNAFLHSECSQAEIQVCFGSICSASIQVRADPVASVREISKRTFHGEEGVALELCLDGESFWVRVPGGELFGCLSAKVSQALKPLDALSHTCIQMEGVISSSTLEKARSAWKKSGRSATTTIDINFYGHPHSARRVGDGLASAKLFLQPPGLDLQSLPYDNPQYLKLPGVFNVRSTSGNDIERRERASDNAQPASNSEIEAILDHMPQPNFLREISTDGRIITALVKYQKEAVDFITRRETGDLPPSLSLWRPQSSANGFFHYQHVILPSAKNSTMEDILGGLLADDMGLGKTLSVLAVIVASLSRAFDFAFAKTRAAPSHWEHNVPSKTTLVIVPSSLLMDSWDEEIQKHIIPGTLKTHRYHGAGKQIGLSDLLTHDIVLTTYATVGSEFCRGQSILNRVEWYRLVLDEAHSIRNPSTRQFRAISSISAHIRWCLTGTPIQNTLEDLGALVKFLRVPILDDMRTFRKHITVPVQANSSGRFANLRRLLESLCLRRTRTLLGLPDPINDTQMLKFSASESAMYQDFGENCRHAIDLAVSGHSMQKANHHVIRAILGMRLFCNDGPKALLGKWGPCGFPSDPEEALSYLQTTGKSICAQCECEVLALYQADDRSSGVLTICQHVLCGECRPIFEADLDAYLEDGRTQCPICGLQGSRDAFITEPSQQCASTSPQKSYPTKLLALLENVRGHNSADKCVIFSFWKKTLDMVADLFVSNGIPFLRMHGSLAPGKRAKILTEFEQSTSIRVLLVTFGTGSVGINKLMVANHIHILEPQWNPSVESQAIGRILRFGQEKFVKIIRYIVNDTVEEAVQSQQLRKLQLSGGGFGLSKDEHASQRIQEIMRLLCPSKSPNGPASMDPGDVPQHLPVSDPD</sequence>
<dbReference type="CDD" id="cd16449">
    <property type="entry name" value="RING-HC"/>
    <property type="match status" value="1"/>
</dbReference>
<evidence type="ECO:0000256" key="5">
    <source>
        <dbReference type="SAM" id="MobiDB-lite"/>
    </source>
</evidence>
<keyword evidence="3" id="KW-0067">ATP-binding</keyword>
<dbReference type="GO" id="GO:0005634">
    <property type="term" value="C:nucleus"/>
    <property type="evidence" value="ECO:0007669"/>
    <property type="project" value="TreeGrafter"/>
</dbReference>
<keyword evidence="4" id="KW-0863">Zinc-finger</keyword>
<evidence type="ECO:0000256" key="2">
    <source>
        <dbReference type="ARBA" id="ARBA00022801"/>
    </source>
</evidence>
<feature type="domain" description="Helicase C-terminal" evidence="8">
    <location>
        <begin position="711"/>
        <end position="874"/>
    </location>
</feature>
<accession>A0A6A6J009</accession>
<dbReference type="Gene3D" id="3.40.50.300">
    <property type="entry name" value="P-loop containing nucleotide triphosphate hydrolases"/>
    <property type="match status" value="1"/>
</dbReference>
<dbReference type="InterPro" id="IPR001841">
    <property type="entry name" value="Znf_RING"/>
</dbReference>
<dbReference type="GO" id="GO:0006281">
    <property type="term" value="P:DNA repair"/>
    <property type="evidence" value="ECO:0007669"/>
    <property type="project" value="TreeGrafter"/>
</dbReference>
<dbReference type="Pfam" id="PF00176">
    <property type="entry name" value="SNF2-rel_dom"/>
    <property type="match status" value="1"/>
</dbReference>
<organism evidence="9 10">
    <name type="scientific">Trematosphaeria pertusa</name>
    <dbReference type="NCBI Taxonomy" id="390896"/>
    <lineage>
        <taxon>Eukaryota</taxon>
        <taxon>Fungi</taxon>
        <taxon>Dikarya</taxon>
        <taxon>Ascomycota</taxon>
        <taxon>Pezizomycotina</taxon>
        <taxon>Dothideomycetes</taxon>
        <taxon>Pleosporomycetidae</taxon>
        <taxon>Pleosporales</taxon>
        <taxon>Massarineae</taxon>
        <taxon>Trematosphaeriaceae</taxon>
        <taxon>Trematosphaeria</taxon>
    </lineage>
</organism>
<feature type="domain" description="RING-type" evidence="6">
    <location>
        <begin position="628"/>
        <end position="682"/>
    </location>
</feature>
<protein>
    <submittedName>
        <fullName evidence="9">Uncharacterized protein</fullName>
    </submittedName>
</protein>
<dbReference type="GeneID" id="54580798"/>
<keyword evidence="1" id="KW-0547">Nucleotide-binding</keyword>
<dbReference type="PANTHER" id="PTHR45626">
    <property type="entry name" value="TRANSCRIPTION TERMINATION FACTOR 2-RELATED"/>
    <property type="match status" value="1"/>
</dbReference>
<name>A0A6A6J009_9PLEO</name>
<dbReference type="InterPro" id="IPR001650">
    <property type="entry name" value="Helicase_C-like"/>
</dbReference>
<dbReference type="InterPro" id="IPR014001">
    <property type="entry name" value="Helicase_ATP-bd"/>
</dbReference>
<evidence type="ECO:0000259" key="6">
    <source>
        <dbReference type="PROSITE" id="PS50089"/>
    </source>
</evidence>
<dbReference type="SMART" id="SM00487">
    <property type="entry name" value="DEXDc"/>
    <property type="match status" value="1"/>
</dbReference>
<dbReference type="GO" id="GO:0016787">
    <property type="term" value="F:hydrolase activity"/>
    <property type="evidence" value="ECO:0007669"/>
    <property type="project" value="UniProtKB-KW"/>
</dbReference>
<dbReference type="Proteomes" id="UP000800094">
    <property type="component" value="Unassembled WGS sequence"/>
</dbReference>
<dbReference type="InterPro" id="IPR027417">
    <property type="entry name" value="P-loop_NTPase"/>
</dbReference>
<dbReference type="GO" id="GO:0008270">
    <property type="term" value="F:zinc ion binding"/>
    <property type="evidence" value="ECO:0007669"/>
    <property type="project" value="UniProtKB-KW"/>
</dbReference>
<dbReference type="CDD" id="cd18008">
    <property type="entry name" value="DEXDc_SHPRH-like"/>
    <property type="match status" value="1"/>
</dbReference>
<evidence type="ECO:0000313" key="9">
    <source>
        <dbReference type="EMBL" id="KAF2255828.1"/>
    </source>
</evidence>
<reference evidence="9" key="1">
    <citation type="journal article" date="2020" name="Stud. Mycol.">
        <title>101 Dothideomycetes genomes: a test case for predicting lifestyles and emergence of pathogens.</title>
        <authorList>
            <person name="Haridas S."/>
            <person name="Albert R."/>
            <person name="Binder M."/>
            <person name="Bloem J."/>
            <person name="Labutti K."/>
            <person name="Salamov A."/>
            <person name="Andreopoulos B."/>
            <person name="Baker S."/>
            <person name="Barry K."/>
            <person name="Bills G."/>
            <person name="Bluhm B."/>
            <person name="Cannon C."/>
            <person name="Castanera R."/>
            <person name="Culley D."/>
            <person name="Daum C."/>
            <person name="Ezra D."/>
            <person name="Gonzalez J."/>
            <person name="Henrissat B."/>
            <person name="Kuo A."/>
            <person name="Liang C."/>
            <person name="Lipzen A."/>
            <person name="Lutzoni F."/>
            <person name="Magnuson J."/>
            <person name="Mondo S."/>
            <person name="Nolan M."/>
            <person name="Ohm R."/>
            <person name="Pangilinan J."/>
            <person name="Park H.-J."/>
            <person name="Ramirez L."/>
            <person name="Alfaro M."/>
            <person name="Sun H."/>
            <person name="Tritt A."/>
            <person name="Yoshinaga Y."/>
            <person name="Zwiers L.-H."/>
            <person name="Turgeon B."/>
            <person name="Goodwin S."/>
            <person name="Spatafora J."/>
            <person name="Crous P."/>
            <person name="Grigoriev I."/>
        </authorList>
    </citation>
    <scope>NUCLEOTIDE SEQUENCE</scope>
    <source>
        <strain evidence="9">CBS 122368</strain>
    </source>
</reference>
<dbReference type="EMBL" id="ML987189">
    <property type="protein sequence ID" value="KAF2255828.1"/>
    <property type="molecule type" value="Genomic_DNA"/>
</dbReference>
<dbReference type="SUPFAM" id="SSF52540">
    <property type="entry name" value="P-loop containing nucleoside triphosphate hydrolases"/>
    <property type="match status" value="2"/>
</dbReference>
<dbReference type="InterPro" id="IPR049730">
    <property type="entry name" value="SNF2/RAD54-like_C"/>
</dbReference>
<dbReference type="RefSeq" id="XP_033690832.1">
    <property type="nucleotide sequence ID" value="XM_033827468.1"/>
</dbReference>
<dbReference type="SMART" id="SM00490">
    <property type="entry name" value="HELICc"/>
    <property type="match status" value="1"/>
</dbReference>
<dbReference type="InterPro" id="IPR038718">
    <property type="entry name" value="SNF2-like_sf"/>
</dbReference>
<dbReference type="PROSITE" id="PS51192">
    <property type="entry name" value="HELICASE_ATP_BIND_1"/>
    <property type="match status" value="1"/>
</dbReference>
<dbReference type="Pfam" id="PF00271">
    <property type="entry name" value="Helicase_C"/>
    <property type="match status" value="1"/>
</dbReference>
<dbReference type="InterPro" id="IPR000330">
    <property type="entry name" value="SNF2_N"/>
</dbReference>
<keyword evidence="10" id="KW-1185">Reference proteome</keyword>